<comment type="caution">
    <text evidence="2">The sequence shown here is derived from an EMBL/GenBank/DDBJ whole genome shotgun (WGS) entry which is preliminary data.</text>
</comment>
<evidence type="ECO:0000259" key="1">
    <source>
        <dbReference type="SMART" id="SM00871"/>
    </source>
</evidence>
<sequence length="161" mass="18798">MIHARIENISEIKLVGKKINMSFSNIQTPKLWKSFMPKKSQIANTLNDNLFSVEVYSSSTFFETFEPTTEFEKWATVEVSDFKAIPPEMETLCIPAGEYAVFNYKGYGSKASNIYRSIIQDWFPKSEYQLDHRPHFAVMGEKYKNEDPTSEEELWFPIKEK</sequence>
<dbReference type="InterPro" id="IPR010499">
    <property type="entry name" value="AraC_E-bd"/>
</dbReference>
<dbReference type="SUPFAM" id="SSF55136">
    <property type="entry name" value="Probable bacterial effector-binding domain"/>
    <property type="match status" value="1"/>
</dbReference>
<dbReference type="PANTHER" id="PTHR36444:SF2">
    <property type="entry name" value="TRANSCRIPTIONAL REGULATOR PROTEIN YOBU-RELATED"/>
    <property type="match status" value="1"/>
</dbReference>
<organism evidence="2 3">
    <name type="scientific">Gillisia mitskevichiae</name>
    <dbReference type="NCBI Taxonomy" id="270921"/>
    <lineage>
        <taxon>Bacteria</taxon>
        <taxon>Pseudomonadati</taxon>
        <taxon>Bacteroidota</taxon>
        <taxon>Flavobacteriia</taxon>
        <taxon>Flavobacteriales</taxon>
        <taxon>Flavobacteriaceae</taxon>
        <taxon>Gillisia</taxon>
    </lineage>
</organism>
<dbReference type="Pfam" id="PF14526">
    <property type="entry name" value="Cass2"/>
    <property type="match status" value="1"/>
</dbReference>
<keyword evidence="3" id="KW-1185">Reference proteome</keyword>
<evidence type="ECO:0000313" key="3">
    <source>
        <dbReference type="Proteomes" id="UP000276282"/>
    </source>
</evidence>
<dbReference type="Proteomes" id="UP000276282">
    <property type="component" value="Unassembled WGS sequence"/>
</dbReference>
<dbReference type="InterPro" id="IPR053182">
    <property type="entry name" value="YobU-like_regulator"/>
</dbReference>
<evidence type="ECO:0000313" key="2">
    <source>
        <dbReference type="EMBL" id="RKS55130.1"/>
    </source>
</evidence>
<protein>
    <submittedName>
        <fullName evidence="2">AraC family transcriptional regulator</fullName>
    </submittedName>
</protein>
<reference evidence="2 3" key="1">
    <citation type="submission" date="2018-10" db="EMBL/GenBank/DDBJ databases">
        <title>Genomic Encyclopedia of Archaeal and Bacterial Type Strains, Phase II (KMG-II): from individual species to whole genera.</title>
        <authorList>
            <person name="Goeker M."/>
        </authorList>
    </citation>
    <scope>NUCLEOTIDE SEQUENCE [LARGE SCALE GENOMIC DNA]</scope>
    <source>
        <strain evidence="2 3">DSM 19839</strain>
    </source>
</reference>
<dbReference type="RefSeq" id="WP_121343967.1">
    <property type="nucleotide sequence ID" value="NZ_RBLG01000001.1"/>
</dbReference>
<feature type="domain" description="AraC effector-binding" evidence="1">
    <location>
        <begin position="2"/>
        <end position="159"/>
    </location>
</feature>
<dbReference type="InterPro" id="IPR011256">
    <property type="entry name" value="Reg_factor_effector_dom_sf"/>
</dbReference>
<proteinExistence type="predicted"/>
<accession>A0A495PZ36</accession>
<dbReference type="SMART" id="SM00871">
    <property type="entry name" value="AraC_E_bind"/>
    <property type="match status" value="1"/>
</dbReference>
<dbReference type="InterPro" id="IPR029441">
    <property type="entry name" value="Cass2"/>
</dbReference>
<dbReference type="Gene3D" id="3.20.80.10">
    <property type="entry name" value="Regulatory factor, effector binding domain"/>
    <property type="match status" value="1"/>
</dbReference>
<gene>
    <name evidence="2" type="ORF">BC962_0087</name>
</gene>
<dbReference type="EMBL" id="RBLG01000001">
    <property type="protein sequence ID" value="RKS55130.1"/>
    <property type="molecule type" value="Genomic_DNA"/>
</dbReference>
<dbReference type="OrthoDB" id="8560232at2"/>
<dbReference type="PANTHER" id="PTHR36444">
    <property type="entry name" value="TRANSCRIPTIONAL REGULATOR PROTEIN YOBU-RELATED"/>
    <property type="match status" value="1"/>
</dbReference>
<dbReference type="AlphaFoldDB" id="A0A495PZ36"/>
<name>A0A495PZ36_9FLAO</name>